<dbReference type="Proteomes" id="UP001234989">
    <property type="component" value="Chromosome 9"/>
</dbReference>
<dbReference type="Gene3D" id="3.10.450.10">
    <property type="match status" value="2"/>
</dbReference>
<dbReference type="AlphaFoldDB" id="A0AAF0UEG8"/>
<dbReference type="EMBL" id="CP133620">
    <property type="protein sequence ID" value="WMV44353.1"/>
    <property type="molecule type" value="Genomic_DNA"/>
</dbReference>
<feature type="region of interest" description="Disordered" evidence="1">
    <location>
        <begin position="229"/>
        <end position="281"/>
    </location>
</feature>
<feature type="compositionally biased region" description="Pro residues" evidence="1">
    <location>
        <begin position="1"/>
        <end position="19"/>
    </location>
</feature>
<organism evidence="2 3">
    <name type="scientific">Solanum verrucosum</name>
    <dbReference type="NCBI Taxonomy" id="315347"/>
    <lineage>
        <taxon>Eukaryota</taxon>
        <taxon>Viridiplantae</taxon>
        <taxon>Streptophyta</taxon>
        <taxon>Embryophyta</taxon>
        <taxon>Tracheophyta</taxon>
        <taxon>Spermatophyta</taxon>
        <taxon>Magnoliopsida</taxon>
        <taxon>eudicotyledons</taxon>
        <taxon>Gunneridae</taxon>
        <taxon>Pentapetalae</taxon>
        <taxon>asterids</taxon>
        <taxon>lamiids</taxon>
        <taxon>Solanales</taxon>
        <taxon>Solanaceae</taxon>
        <taxon>Solanoideae</taxon>
        <taxon>Solaneae</taxon>
        <taxon>Solanum</taxon>
    </lineage>
</organism>
<feature type="compositionally biased region" description="Acidic residues" evidence="1">
    <location>
        <begin position="260"/>
        <end position="271"/>
    </location>
</feature>
<keyword evidence="3" id="KW-1185">Reference proteome</keyword>
<dbReference type="InterPro" id="IPR006462">
    <property type="entry name" value="MS5"/>
</dbReference>
<name>A0AAF0UEG8_SOLVR</name>
<feature type="region of interest" description="Disordered" evidence="1">
    <location>
        <begin position="1"/>
        <end position="64"/>
    </location>
</feature>
<evidence type="ECO:0000313" key="3">
    <source>
        <dbReference type="Proteomes" id="UP001234989"/>
    </source>
</evidence>
<evidence type="ECO:0008006" key="4">
    <source>
        <dbReference type="Google" id="ProtNLM"/>
    </source>
</evidence>
<sequence>MSSPPPQSSSPPPPLPQSPLPRHYRGSSSESDCLPSLKKQKVDEEDGESSDCESEQPLSPLSDISLPDWDIEELMEDLFCPIDPNDKKVDKSVWYRYLQQIRESEGFDIKDYPGSGPLTTIYPMTKYLEYPGEVEKLKVYAAKALEQYNVNNGTKYEVDRILKVNGQDFTFYITFSVKNGEDEYFQAKVVRDIDKSLDFPIVRPRVKGGLDIYFGVKLKFRFTSEQFMSSPPPQSPLPWQYGGSSSESDCPPSLKKQKVDEEDGESSDCESEQPLPYSLSDTSLPDWDIDEAIEDLYCPVGPGEKKADKAVWDRYFQQIRESEGFDIKDYPGSCPITSIYPMTNYLDTPANVEMLKGHCAKALEQYNTDNGTKYEVDRILKVNEGGCQGFIFYITFSVKNGDNEYFQAKVKGDTPANAEMLKGYCAKALEQYNTNNGTKYEVDRILKVNEGGCQGFIFYITFSVKNGEDEYFQAKVKGGLDI</sequence>
<dbReference type="PANTHER" id="PTHR31260:SF79">
    <property type="entry name" value="CYSTATIN DOMAIN-CONTAINING PROTEIN"/>
    <property type="match status" value="1"/>
</dbReference>
<evidence type="ECO:0000313" key="2">
    <source>
        <dbReference type="EMBL" id="WMV44353.1"/>
    </source>
</evidence>
<dbReference type="SUPFAM" id="SSF54403">
    <property type="entry name" value="Cystatin/monellin"/>
    <property type="match status" value="2"/>
</dbReference>
<reference evidence="2" key="1">
    <citation type="submission" date="2023-08" db="EMBL/GenBank/DDBJ databases">
        <title>A de novo genome assembly of Solanum verrucosum Schlechtendal, a Mexican diploid species geographically isolated from the other diploid A-genome species in potato relatives.</title>
        <authorList>
            <person name="Hosaka K."/>
        </authorList>
    </citation>
    <scope>NUCLEOTIDE SEQUENCE</scope>
    <source>
        <tissue evidence="2">Young leaves</tissue>
    </source>
</reference>
<dbReference type="InterPro" id="IPR046350">
    <property type="entry name" value="Cystatin_sf"/>
</dbReference>
<dbReference type="PANTHER" id="PTHR31260">
    <property type="entry name" value="CYSTATIN/MONELLIN SUPERFAMILY PROTEIN"/>
    <property type="match status" value="1"/>
</dbReference>
<accession>A0AAF0UEG8</accession>
<gene>
    <name evidence="2" type="ORF">MTR67_037738</name>
</gene>
<protein>
    <recommendedName>
        <fullName evidence="4">Cystatin domain-containing protein</fullName>
    </recommendedName>
</protein>
<evidence type="ECO:0000256" key="1">
    <source>
        <dbReference type="SAM" id="MobiDB-lite"/>
    </source>
</evidence>
<feature type="compositionally biased region" description="Acidic residues" evidence="1">
    <location>
        <begin position="43"/>
        <end position="54"/>
    </location>
</feature>
<proteinExistence type="predicted"/>